<feature type="chain" id="PRO_5001867541" description="Fibronectin type-III domain-containing protein" evidence="1">
    <location>
        <begin position="26"/>
        <end position="238"/>
    </location>
</feature>
<reference evidence="2 3" key="1">
    <citation type="journal article" date="2014" name="Genome Announc.">
        <title>Draft Genome Sequences of Marine Flavobacterium Algibacter lectus Strains SS8 and NR4.</title>
        <authorList>
            <person name="Takatani N."/>
            <person name="Nakanishi M."/>
            <person name="Meirelles P."/>
            <person name="Mino S."/>
            <person name="Suda W."/>
            <person name="Oshima K."/>
            <person name="Hattori M."/>
            <person name="Ohkuma M."/>
            <person name="Hosokawa M."/>
            <person name="Miyashita K."/>
            <person name="Thompson F.L."/>
            <person name="Niwa A."/>
            <person name="Sawabe T."/>
            <person name="Sawabe T."/>
        </authorList>
    </citation>
    <scope>NUCLEOTIDE SEQUENCE [LARGE SCALE GENOMIC DNA]</scope>
    <source>
        <strain evidence="2 3">JCM 19300</strain>
    </source>
</reference>
<evidence type="ECO:0008006" key="4">
    <source>
        <dbReference type="Google" id="ProtNLM"/>
    </source>
</evidence>
<dbReference type="Proteomes" id="UP000029644">
    <property type="component" value="Unassembled WGS sequence"/>
</dbReference>
<dbReference type="RefSeq" id="WP_052415287.1">
    <property type="nucleotide sequence ID" value="NZ_BBNQ01000005.1"/>
</dbReference>
<gene>
    <name evidence="2" type="ORF">JCM19300_2980</name>
</gene>
<organism evidence="2 3">
    <name type="scientific">Algibacter lectus</name>
    <dbReference type="NCBI Taxonomy" id="221126"/>
    <lineage>
        <taxon>Bacteria</taxon>
        <taxon>Pseudomonadati</taxon>
        <taxon>Bacteroidota</taxon>
        <taxon>Flavobacteriia</taxon>
        <taxon>Flavobacteriales</taxon>
        <taxon>Flavobacteriaceae</taxon>
        <taxon>Algibacter</taxon>
    </lineage>
</organism>
<evidence type="ECO:0000313" key="3">
    <source>
        <dbReference type="Proteomes" id="UP000029644"/>
    </source>
</evidence>
<sequence>MKNSLKYIFGSFVLCLFIFNCGGNSDDDVDPDPDNEVKTPTAATLSFPEENSECTEGSSLTSTESTILFNWNDAQNVKSYQLFIKNLDTQTTTNYTSSVSEKSVTILRGTPYSWYVVSKNSGTETAQSNTWKFYNASEATSSYAPFPAELVSPALSASLVASTVNLSLEWLGEDVDNDITEYEVLFGTVSPPTQTESTTTANNVSVTVSSGNTYFWRVITKDANNNTSESQVFEFTVQ</sequence>
<dbReference type="EMBL" id="BBNQ01000005">
    <property type="protein sequence ID" value="GAL62229.1"/>
    <property type="molecule type" value="Genomic_DNA"/>
</dbReference>
<keyword evidence="1" id="KW-0732">Signal</keyword>
<dbReference type="InterPro" id="IPR013783">
    <property type="entry name" value="Ig-like_fold"/>
</dbReference>
<proteinExistence type="predicted"/>
<dbReference type="OrthoDB" id="789771at2"/>
<name>A0A090VFS9_9FLAO</name>
<comment type="caution">
    <text evidence="2">The sequence shown here is derived from an EMBL/GenBank/DDBJ whole genome shotgun (WGS) entry which is preliminary data.</text>
</comment>
<dbReference type="Gene3D" id="2.60.40.10">
    <property type="entry name" value="Immunoglobulins"/>
    <property type="match status" value="1"/>
</dbReference>
<dbReference type="AlphaFoldDB" id="A0A090VFS9"/>
<protein>
    <recommendedName>
        <fullName evidence="4">Fibronectin type-III domain-containing protein</fullName>
    </recommendedName>
</protein>
<feature type="signal peptide" evidence="1">
    <location>
        <begin position="1"/>
        <end position="25"/>
    </location>
</feature>
<evidence type="ECO:0000256" key="1">
    <source>
        <dbReference type="SAM" id="SignalP"/>
    </source>
</evidence>
<evidence type="ECO:0000313" key="2">
    <source>
        <dbReference type="EMBL" id="GAL62229.1"/>
    </source>
</evidence>
<accession>A0A090VFS9</accession>